<evidence type="ECO:0000256" key="7">
    <source>
        <dbReference type="ARBA" id="ARBA00022692"/>
    </source>
</evidence>
<dbReference type="PANTHER" id="PTHR45453:SF2">
    <property type="entry name" value="HISTIDINE KINASE"/>
    <property type="match status" value="1"/>
</dbReference>
<dbReference type="InterPro" id="IPR050351">
    <property type="entry name" value="BphY/WalK/GraS-like"/>
</dbReference>
<feature type="domain" description="Histidine kinase" evidence="13">
    <location>
        <begin position="127"/>
        <end position="336"/>
    </location>
</feature>
<protein>
    <recommendedName>
        <fullName evidence="3">histidine kinase</fullName>
        <ecNumber evidence="3">2.7.13.3</ecNumber>
    </recommendedName>
</protein>
<keyword evidence="7 12" id="KW-0812">Transmembrane</keyword>
<evidence type="ECO:0000256" key="5">
    <source>
        <dbReference type="ARBA" id="ARBA00022553"/>
    </source>
</evidence>
<feature type="transmembrane region" description="Helical" evidence="12">
    <location>
        <begin position="12"/>
        <end position="30"/>
    </location>
</feature>
<dbReference type="InterPro" id="IPR003594">
    <property type="entry name" value="HATPase_dom"/>
</dbReference>
<organism evidence="14 15">
    <name type="scientific">Clostridium frigidicarnis</name>
    <dbReference type="NCBI Taxonomy" id="84698"/>
    <lineage>
        <taxon>Bacteria</taxon>
        <taxon>Bacillati</taxon>
        <taxon>Bacillota</taxon>
        <taxon>Clostridia</taxon>
        <taxon>Eubacteriales</taxon>
        <taxon>Clostridiaceae</taxon>
        <taxon>Clostridium</taxon>
    </lineage>
</organism>
<gene>
    <name evidence="14" type="ORF">SAMN04488528_10498</name>
</gene>
<dbReference type="SUPFAM" id="SSF55874">
    <property type="entry name" value="ATPase domain of HSP90 chaperone/DNA topoisomerase II/histidine kinase"/>
    <property type="match status" value="1"/>
</dbReference>
<dbReference type="RefSeq" id="WP_090042994.1">
    <property type="nucleotide sequence ID" value="NZ_FOKI01000049.1"/>
</dbReference>
<evidence type="ECO:0000313" key="14">
    <source>
        <dbReference type="EMBL" id="SFB42121.1"/>
    </source>
</evidence>
<dbReference type="Gene3D" id="3.30.565.10">
    <property type="entry name" value="Histidine kinase-like ATPase, C-terminal domain"/>
    <property type="match status" value="1"/>
</dbReference>
<evidence type="ECO:0000256" key="6">
    <source>
        <dbReference type="ARBA" id="ARBA00022679"/>
    </source>
</evidence>
<dbReference type="InterPro" id="IPR003661">
    <property type="entry name" value="HisK_dim/P_dom"/>
</dbReference>
<evidence type="ECO:0000256" key="11">
    <source>
        <dbReference type="ARBA" id="ARBA00023136"/>
    </source>
</evidence>
<dbReference type="AlphaFoldDB" id="A0A1I1AVQ8"/>
<dbReference type="PRINTS" id="PR00344">
    <property type="entry name" value="BCTRLSENSOR"/>
</dbReference>
<keyword evidence="4" id="KW-1003">Cell membrane</keyword>
<evidence type="ECO:0000256" key="3">
    <source>
        <dbReference type="ARBA" id="ARBA00012438"/>
    </source>
</evidence>
<reference evidence="14 15" key="1">
    <citation type="submission" date="2016-10" db="EMBL/GenBank/DDBJ databases">
        <authorList>
            <person name="de Groot N.N."/>
        </authorList>
    </citation>
    <scope>NUCLEOTIDE SEQUENCE [LARGE SCALE GENOMIC DNA]</scope>
    <source>
        <strain evidence="14 15">DSM 12271</strain>
    </source>
</reference>
<dbReference type="Pfam" id="PF00512">
    <property type="entry name" value="HisKA"/>
    <property type="match status" value="1"/>
</dbReference>
<evidence type="ECO:0000256" key="1">
    <source>
        <dbReference type="ARBA" id="ARBA00000085"/>
    </source>
</evidence>
<dbReference type="SUPFAM" id="SSF47384">
    <property type="entry name" value="Homodimeric domain of signal transducing histidine kinase"/>
    <property type="match status" value="1"/>
</dbReference>
<evidence type="ECO:0000256" key="9">
    <source>
        <dbReference type="ARBA" id="ARBA00022989"/>
    </source>
</evidence>
<comment type="catalytic activity">
    <reaction evidence="1">
        <text>ATP + protein L-histidine = ADP + protein N-phospho-L-histidine.</text>
        <dbReference type="EC" id="2.7.13.3"/>
    </reaction>
</comment>
<dbReference type="GO" id="GO:0004721">
    <property type="term" value="F:phosphoprotein phosphatase activity"/>
    <property type="evidence" value="ECO:0007669"/>
    <property type="project" value="TreeGrafter"/>
</dbReference>
<keyword evidence="6" id="KW-0808">Transferase</keyword>
<dbReference type="CDD" id="cd16948">
    <property type="entry name" value="HATPase_BceS-YxdK-YvcQ-like"/>
    <property type="match status" value="1"/>
</dbReference>
<evidence type="ECO:0000256" key="2">
    <source>
        <dbReference type="ARBA" id="ARBA00004651"/>
    </source>
</evidence>
<evidence type="ECO:0000313" key="15">
    <source>
        <dbReference type="Proteomes" id="UP000198619"/>
    </source>
</evidence>
<dbReference type="SMART" id="SM00388">
    <property type="entry name" value="HisKA"/>
    <property type="match status" value="1"/>
</dbReference>
<evidence type="ECO:0000256" key="8">
    <source>
        <dbReference type="ARBA" id="ARBA00022777"/>
    </source>
</evidence>
<accession>A0A1I1AVQ8</accession>
<dbReference type="STRING" id="84698.SAMN04488528_10498"/>
<dbReference type="PANTHER" id="PTHR45453">
    <property type="entry name" value="PHOSPHATE REGULON SENSOR PROTEIN PHOR"/>
    <property type="match status" value="1"/>
</dbReference>
<keyword evidence="5" id="KW-0597">Phosphoprotein</keyword>
<evidence type="ECO:0000259" key="13">
    <source>
        <dbReference type="PROSITE" id="PS50109"/>
    </source>
</evidence>
<proteinExistence type="predicted"/>
<dbReference type="OrthoDB" id="9780487at2"/>
<keyword evidence="11 12" id="KW-0472">Membrane</keyword>
<dbReference type="InterPro" id="IPR004358">
    <property type="entry name" value="Sig_transdc_His_kin-like_C"/>
</dbReference>
<dbReference type="EMBL" id="FOKI01000049">
    <property type="protein sequence ID" value="SFB42121.1"/>
    <property type="molecule type" value="Genomic_DNA"/>
</dbReference>
<dbReference type="SMART" id="SM00387">
    <property type="entry name" value="HATPase_c"/>
    <property type="match status" value="1"/>
</dbReference>
<keyword evidence="15" id="KW-1185">Reference proteome</keyword>
<dbReference type="Pfam" id="PF02518">
    <property type="entry name" value="HATPase_c"/>
    <property type="match status" value="1"/>
</dbReference>
<evidence type="ECO:0000256" key="10">
    <source>
        <dbReference type="ARBA" id="ARBA00023012"/>
    </source>
</evidence>
<dbReference type="Proteomes" id="UP000198619">
    <property type="component" value="Unassembled WGS sequence"/>
</dbReference>
<evidence type="ECO:0000256" key="12">
    <source>
        <dbReference type="SAM" id="Phobius"/>
    </source>
</evidence>
<dbReference type="GO" id="GO:0000155">
    <property type="term" value="F:phosphorelay sensor kinase activity"/>
    <property type="evidence" value="ECO:0007669"/>
    <property type="project" value="InterPro"/>
</dbReference>
<dbReference type="EC" id="2.7.13.3" evidence="3"/>
<keyword evidence="8" id="KW-0418">Kinase</keyword>
<comment type="subcellular location">
    <subcellularLocation>
        <location evidence="2">Cell membrane</location>
        <topology evidence="2">Multi-pass membrane protein</topology>
    </subcellularLocation>
</comment>
<dbReference type="InterPro" id="IPR036890">
    <property type="entry name" value="HATPase_C_sf"/>
</dbReference>
<dbReference type="PROSITE" id="PS50109">
    <property type="entry name" value="HIS_KIN"/>
    <property type="match status" value="1"/>
</dbReference>
<keyword evidence="9 12" id="KW-1133">Transmembrane helix</keyword>
<sequence length="343" mass="40108">MKLKDFIKDKMPIVILFIFTISFICLIVYLDGSTMVSLNNIIYINIVAYSLLFLFLVFDFILKYRYFKSLTLLVNNQEENIFSSLPKSLTKEQEIFSILLKKIEKEHQNKFDNLYLDKIENIDFMTSWVHEVKTPISVCRLIIENSDGKLLEETLDSIEDELNKIDNYVEQSLYYSKIDDFSKDYLLYDIDIKKTLNELVKRNVKSFISKRIGLDMHHVDYTVLTDKKWLLFIINQVVQNSLKYSKIGGKIEIYCEKDKLETRLIVKDNGVGIPNEDLPRVFNKGFTGHNGRKFSKSTGMGLYLTKKMCKKLGHDISIDSKVDEYTKVTIHFPKLSDFLKVAK</sequence>
<evidence type="ECO:0000256" key="4">
    <source>
        <dbReference type="ARBA" id="ARBA00022475"/>
    </source>
</evidence>
<dbReference type="CDD" id="cd00082">
    <property type="entry name" value="HisKA"/>
    <property type="match status" value="1"/>
</dbReference>
<name>A0A1I1AVQ8_9CLOT</name>
<feature type="transmembrane region" description="Helical" evidence="12">
    <location>
        <begin position="42"/>
        <end position="62"/>
    </location>
</feature>
<keyword evidence="10" id="KW-0902">Two-component regulatory system</keyword>
<dbReference type="InterPro" id="IPR005467">
    <property type="entry name" value="His_kinase_dom"/>
</dbReference>
<dbReference type="InterPro" id="IPR036097">
    <property type="entry name" value="HisK_dim/P_sf"/>
</dbReference>
<dbReference type="GO" id="GO:0005886">
    <property type="term" value="C:plasma membrane"/>
    <property type="evidence" value="ECO:0007669"/>
    <property type="project" value="UniProtKB-SubCell"/>
</dbReference>
<dbReference type="GO" id="GO:0016036">
    <property type="term" value="P:cellular response to phosphate starvation"/>
    <property type="evidence" value="ECO:0007669"/>
    <property type="project" value="TreeGrafter"/>
</dbReference>